<keyword evidence="8 10" id="KW-0119">Carbohydrate metabolism</keyword>
<accession>A0A9D1MLQ8</accession>
<dbReference type="FunFam" id="3.40.50.2000:FF:000153">
    <property type="entry name" value="Alpha-1,4 glucan phosphorylase"/>
    <property type="match status" value="1"/>
</dbReference>
<evidence type="ECO:0000313" key="11">
    <source>
        <dbReference type="EMBL" id="HIU62324.1"/>
    </source>
</evidence>
<proteinExistence type="inferred from homology"/>
<dbReference type="CDD" id="cd04300">
    <property type="entry name" value="GT35_Glycogen_Phosphorylase"/>
    <property type="match status" value="1"/>
</dbReference>
<evidence type="ECO:0000256" key="7">
    <source>
        <dbReference type="ARBA" id="ARBA00022898"/>
    </source>
</evidence>
<keyword evidence="6 10" id="KW-0808">Transferase</keyword>
<protein>
    <recommendedName>
        <fullName evidence="10">Alpha-1,4 glucan phosphorylase</fullName>
        <ecNumber evidence="10">2.4.1.1</ecNumber>
    </recommendedName>
</protein>
<evidence type="ECO:0000256" key="3">
    <source>
        <dbReference type="ARBA" id="ARBA00022553"/>
    </source>
</evidence>
<evidence type="ECO:0000256" key="9">
    <source>
        <dbReference type="PIRSR" id="PIRSR000460-1"/>
    </source>
</evidence>
<keyword evidence="7 9" id="KW-0663">Pyridoxal phosphate</keyword>
<dbReference type="PANTHER" id="PTHR11468:SF3">
    <property type="entry name" value="GLYCOGEN PHOSPHORYLASE, LIVER FORM"/>
    <property type="match status" value="1"/>
</dbReference>
<feature type="modified residue" description="N6-(pyridoxal phosphate)lysine" evidence="9">
    <location>
        <position position="654"/>
    </location>
</feature>
<dbReference type="PANTHER" id="PTHR11468">
    <property type="entry name" value="GLYCOGEN PHOSPHORYLASE"/>
    <property type="match status" value="1"/>
</dbReference>
<comment type="function">
    <text evidence="10">Allosteric enzyme that catalyzes the rate-limiting step in glycogen catabolism, the phosphorolytic cleavage of glycogen to produce glucose-1-phosphate, and plays a central role in maintaining cellular and organismal glucose homeostasis.</text>
</comment>
<dbReference type="FunFam" id="3.40.50.2000:FF:000005">
    <property type="entry name" value="Alpha-1,4 glucan phosphorylase"/>
    <property type="match status" value="1"/>
</dbReference>
<evidence type="ECO:0000313" key="12">
    <source>
        <dbReference type="Proteomes" id="UP000824145"/>
    </source>
</evidence>
<reference evidence="11" key="1">
    <citation type="submission" date="2020-10" db="EMBL/GenBank/DDBJ databases">
        <authorList>
            <person name="Gilroy R."/>
        </authorList>
    </citation>
    <scope>NUCLEOTIDE SEQUENCE</scope>
    <source>
        <strain evidence="11">9366</strain>
    </source>
</reference>
<dbReference type="InterPro" id="IPR000811">
    <property type="entry name" value="Glyco_trans_35"/>
</dbReference>
<comment type="similarity">
    <text evidence="2 10">Belongs to the glycogen phosphorylase family.</text>
</comment>
<evidence type="ECO:0000256" key="8">
    <source>
        <dbReference type="ARBA" id="ARBA00023277"/>
    </source>
</evidence>
<evidence type="ECO:0000256" key="2">
    <source>
        <dbReference type="ARBA" id="ARBA00006047"/>
    </source>
</evidence>
<dbReference type="AlphaFoldDB" id="A0A9D1MLQ8"/>
<name>A0A9D1MLQ8_9FIRM</name>
<dbReference type="EC" id="2.4.1.1" evidence="10"/>
<evidence type="ECO:0000256" key="5">
    <source>
        <dbReference type="ARBA" id="ARBA00022676"/>
    </source>
</evidence>
<sequence length="813" mass="93039">MTVSKEALRQAIEDNAMKLFGISLKEASSNQFYKCVCIAVRDILTERRHEFKQQMRKQQAKQVYYMSMEFLLGRSLKNHLFNMGITAPVTEIAKEFGWDMEDIYANEPDAGLGNGGLGRLAAAYMESLTNLNYAASGFSIKYDYGIFKQKIADGWQLELPDEWLNDGAVWLAPRREDTFQVRFGGRINQRWENDRLYIDYIDSDIVEATPYDMNISGYNSFAVNKLRLWTASAPKVFDMQLFSEGQYVKSTEAQALAESICKVLYPADHHTEGKMLRLKQQYFFVSASMQSIIKQHLNQYGTLDNFADKVAIHINDTHPTLCIPELMRLLLDEYGYNWDKAWEIVTKTISYTNHTVMAEALEKWPANLFERLLPRIYQIVTEINSRFCADLWNFYPNDWNKVSYNAILSHNQVKMANMCLAASHTINGVSELHSEILKNEVFDDYYKMYPNKFTNVTNGITYRRWLAQANPRLAGLVNELIGSGYMDDADELKKLENFKGNREVLKKVGQVKRANKAELADFIAKTNGVKVDPDSIFDVQVKRLHEYKRQLLNVLHIMDLYYRLKENPGLDINPRTYIFGAKAAPSYYMAKQIIRLICQLGNMVNADKDIKDKLKVVFMENYCVTLAEKIMPAADVSEQISVAGKEASGTGNMKFMVNGAVTIGTMDGANIEIHQRVGDDNIFIFGLLAEEVERLSREGYQPSRYYNENPRIKRVIDALRSGVNGIAMNEVADSLINSDTFKVLADFGSYCEAQERLDRAYSDKERWARMSLLNTANAGFFSSDRSVKEYADRIWHIQPVKAPSKSAVRAKKK</sequence>
<dbReference type="PIRSF" id="PIRSF000460">
    <property type="entry name" value="Pprylas_GlgP"/>
    <property type="match status" value="1"/>
</dbReference>
<dbReference type="Pfam" id="PF00343">
    <property type="entry name" value="Phosphorylase"/>
    <property type="match status" value="1"/>
</dbReference>
<organism evidence="11 12">
    <name type="scientific">Candidatus Caccalectryoclostridium excrementigallinarum</name>
    <dbReference type="NCBI Taxonomy" id="2840710"/>
    <lineage>
        <taxon>Bacteria</taxon>
        <taxon>Bacillati</taxon>
        <taxon>Bacillota</taxon>
        <taxon>Clostridia</taxon>
        <taxon>Christensenellales</taxon>
        <taxon>Christensenellaceae</taxon>
        <taxon>Christensenellaceae incertae sedis</taxon>
        <taxon>Candidatus Caccalectryoclostridium</taxon>
    </lineage>
</organism>
<dbReference type="GO" id="GO:0030170">
    <property type="term" value="F:pyridoxal phosphate binding"/>
    <property type="evidence" value="ECO:0007669"/>
    <property type="project" value="InterPro"/>
</dbReference>
<dbReference type="GO" id="GO:0005737">
    <property type="term" value="C:cytoplasm"/>
    <property type="evidence" value="ECO:0007669"/>
    <property type="project" value="TreeGrafter"/>
</dbReference>
<evidence type="ECO:0000256" key="1">
    <source>
        <dbReference type="ARBA" id="ARBA00001933"/>
    </source>
</evidence>
<gene>
    <name evidence="11" type="ORF">IAB07_00960</name>
</gene>
<comment type="catalytic activity">
    <reaction evidence="10">
        <text>[(1-&gt;4)-alpha-D-glucosyl](n) + phosphate = [(1-&gt;4)-alpha-D-glucosyl](n-1) + alpha-D-glucose 1-phosphate</text>
        <dbReference type="Rhea" id="RHEA:41732"/>
        <dbReference type="Rhea" id="RHEA-COMP:9584"/>
        <dbReference type="Rhea" id="RHEA-COMP:9586"/>
        <dbReference type="ChEBI" id="CHEBI:15444"/>
        <dbReference type="ChEBI" id="CHEBI:43474"/>
        <dbReference type="ChEBI" id="CHEBI:58601"/>
        <dbReference type="EC" id="2.4.1.1"/>
    </reaction>
</comment>
<dbReference type="NCBIfam" id="TIGR02093">
    <property type="entry name" value="P_ylase"/>
    <property type="match status" value="1"/>
</dbReference>
<comment type="cofactor">
    <cofactor evidence="1 10">
        <name>pyridoxal 5'-phosphate</name>
        <dbReference type="ChEBI" id="CHEBI:597326"/>
    </cofactor>
</comment>
<keyword evidence="4" id="KW-0321">Glycogen metabolism</keyword>
<evidence type="ECO:0000256" key="6">
    <source>
        <dbReference type="ARBA" id="ARBA00022679"/>
    </source>
</evidence>
<evidence type="ECO:0000256" key="4">
    <source>
        <dbReference type="ARBA" id="ARBA00022600"/>
    </source>
</evidence>
<keyword evidence="3" id="KW-0597">Phosphoprotein</keyword>
<dbReference type="Proteomes" id="UP000824145">
    <property type="component" value="Unassembled WGS sequence"/>
</dbReference>
<dbReference type="Gene3D" id="3.40.50.2000">
    <property type="entry name" value="Glycogen Phosphorylase B"/>
    <property type="match status" value="2"/>
</dbReference>
<dbReference type="EMBL" id="DVNJ01000002">
    <property type="protein sequence ID" value="HIU62324.1"/>
    <property type="molecule type" value="Genomic_DNA"/>
</dbReference>
<dbReference type="GO" id="GO:0008184">
    <property type="term" value="F:glycogen phosphorylase activity"/>
    <property type="evidence" value="ECO:0007669"/>
    <property type="project" value="InterPro"/>
</dbReference>
<dbReference type="SUPFAM" id="SSF53756">
    <property type="entry name" value="UDP-Glycosyltransferase/glycogen phosphorylase"/>
    <property type="match status" value="1"/>
</dbReference>
<evidence type="ECO:0000256" key="10">
    <source>
        <dbReference type="RuleBase" id="RU000587"/>
    </source>
</evidence>
<keyword evidence="5 10" id="KW-0328">Glycosyltransferase</keyword>
<dbReference type="GO" id="GO:0005980">
    <property type="term" value="P:glycogen catabolic process"/>
    <property type="evidence" value="ECO:0007669"/>
    <property type="project" value="TreeGrafter"/>
</dbReference>
<comment type="caution">
    <text evidence="11">The sequence shown here is derived from an EMBL/GenBank/DDBJ whole genome shotgun (WGS) entry which is preliminary data.</text>
</comment>
<dbReference type="InterPro" id="IPR011833">
    <property type="entry name" value="Glycg_phsphrylas"/>
</dbReference>
<reference evidence="11" key="2">
    <citation type="journal article" date="2021" name="PeerJ">
        <title>Extensive microbial diversity within the chicken gut microbiome revealed by metagenomics and culture.</title>
        <authorList>
            <person name="Gilroy R."/>
            <person name="Ravi A."/>
            <person name="Getino M."/>
            <person name="Pursley I."/>
            <person name="Horton D.L."/>
            <person name="Alikhan N.F."/>
            <person name="Baker D."/>
            <person name="Gharbi K."/>
            <person name="Hall N."/>
            <person name="Watson M."/>
            <person name="Adriaenssens E.M."/>
            <person name="Foster-Nyarko E."/>
            <person name="Jarju S."/>
            <person name="Secka A."/>
            <person name="Antonio M."/>
            <person name="Oren A."/>
            <person name="Chaudhuri R.R."/>
            <person name="La Ragione R."/>
            <person name="Hildebrand F."/>
            <person name="Pallen M.J."/>
        </authorList>
    </citation>
    <scope>NUCLEOTIDE SEQUENCE</scope>
    <source>
        <strain evidence="11">9366</strain>
    </source>
</reference>